<reference evidence="2 3" key="1">
    <citation type="journal article" date="2022" name="Environ. Microbiol. Rep.">
        <title>Eco-phylogenetic analyses reveal divergent evolution of vitamin B12 metabolism in the marine bacterial family 'Psychromonadaceae'.</title>
        <authorList>
            <person name="Jin X."/>
            <person name="Yang Y."/>
            <person name="Cao H."/>
            <person name="Gao B."/>
            <person name="Zhao Z."/>
        </authorList>
    </citation>
    <scope>NUCLEOTIDE SEQUENCE [LARGE SCALE GENOMIC DNA]</scope>
    <source>
        <strain evidence="2 3">MKS20</strain>
    </source>
</reference>
<feature type="domain" description="ABM" evidence="1">
    <location>
        <begin position="6"/>
        <end position="72"/>
    </location>
</feature>
<dbReference type="GO" id="GO:0004497">
    <property type="term" value="F:monooxygenase activity"/>
    <property type="evidence" value="ECO:0007669"/>
    <property type="project" value="UniProtKB-KW"/>
</dbReference>
<organism evidence="2 3">
    <name type="scientific">Motilimonas cestriensis</name>
    <dbReference type="NCBI Taxonomy" id="2742685"/>
    <lineage>
        <taxon>Bacteria</taxon>
        <taxon>Pseudomonadati</taxon>
        <taxon>Pseudomonadota</taxon>
        <taxon>Gammaproteobacteria</taxon>
        <taxon>Alteromonadales</taxon>
        <taxon>Alteromonadales genera incertae sedis</taxon>
        <taxon>Motilimonas</taxon>
    </lineage>
</organism>
<dbReference type="EMBL" id="JAIMJA010000002">
    <property type="protein sequence ID" value="MCE2593642.1"/>
    <property type="molecule type" value="Genomic_DNA"/>
</dbReference>
<dbReference type="Gene3D" id="3.30.70.100">
    <property type="match status" value="1"/>
</dbReference>
<dbReference type="PANTHER" id="PTHR37811:SF2">
    <property type="entry name" value="ABM DOMAIN-CONTAINING PROTEIN"/>
    <property type="match status" value="1"/>
</dbReference>
<gene>
    <name evidence="2" type="ORF">K6Y31_02295</name>
</gene>
<keyword evidence="2" id="KW-0503">Monooxygenase</keyword>
<dbReference type="InterPro" id="IPR052936">
    <property type="entry name" value="Jasmonate_Hydroxylase-like"/>
</dbReference>
<dbReference type="PANTHER" id="PTHR37811">
    <property type="entry name" value="BLL5343 PROTEIN"/>
    <property type="match status" value="1"/>
</dbReference>
<keyword evidence="2" id="KW-0560">Oxidoreductase</keyword>
<dbReference type="Proteomes" id="UP001201273">
    <property type="component" value="Unassembled WGS sequence"/>
</dbReference>
<accession>A0ABS8W5H3</accession>
<protein>
    <submittedName>
        <fullName evidence="2">Antibiotic biosynthesis monooxygenase</fullName>
    </submittedName>
</protein>
<dbReference type="Pfam" id="PF03992">
    <property type="entry name" value="ABM"/>
    <property type="match status" value="1"/>
</dbReference>
<name>A0ABS8W5H3_9GAMM</name>
<dbReference type="InterPro" id="IPR011008">
    <property type="entry name" value="Dimeric_a/b-barrel"/>
</dbReference>
<sequence length="97" mass="11409">MYAVIFRAKPGIQDDEYSKTVANMRELAFEKYGCLDFVAVTEGDQEIAISYWESEQAIKQWKSDSEHALAQELGRTKWYESYIVQVVEIKREYQFNP</sequence>
<dbReference type="SUPFAM" id="SSF54909">
    <property type="entry name" value="Dimeric alpha+beta barrel"/>
    <property type="match status" value="1"/>
</dbReference>
<dbReference type="RefSeq" id="WP_233051240.1">
    <property type="nucleotide sequence ID" value="NZ_JAIMJA010000002.1"/>
</dbReference>
<evidence type="ECO:0000313" key="3">
    <source>
        <dbReference type="Proteomes" id="UP001201273"/>
    </source>
</evidence>
<proteinExistence type="predicted"/>
<comment type="caution">
    <text evidence="2">The sequence shown here is derived from an EMBL/GenBank/DDBJ whole genome shotgun (WGS) entry which is preliminary data.</text>
</comment>
<evidence type="ECO:0000313" key="2">
    <source>
        <dbReference type="EMBL" id="MCE2593642.1"/>
    </source>
</evidence>
<keyword evidence="3" id="KW-1185">Reference proteome</keyword>
<evidence type="ECO:0000259" key="1">
    <source>
        <dbReference type="Pfam" id="PF03992"/>
    </source>
</evidence>
<dbReference type="InterPro" id="IPR007138">
    <property type="entry name" value="ABM_dom"/>
</dbReference>